<protein>
    <submittedName>
        <fullName evidence="2">Transcriptional regulator</fullName>
    </submittedName>
</protein>
<reference evidence="3" key="1">
    <citation type="journal article" date="2019" name="Int. J. Syst. Evol. Microbiol.">
        <title>The Global Catalogue of Microorganisms (GCM) 10K type strain sequencing project: providing services to taxonomists for standard genome sequencing and annotation.</title>
        <authorList>
            <consortium name="The Broad Institute Genomics Platform"/>
            <consortium name="The Broad Institute Genome Sequencing Center for Infectious Disease"/>
            <person name="Wu L."/>
            <person name="Ma J."/>
        </authorList>
    </citation>
    <scope>NUCLEOTIDE SEQUENCE [LARGE SCALE GENOMIC DNA]</scope>
    <source>
        <strain evidence="3">CGMCC 1.12404</strain>
    </source>
</reference>
<gene>
    <name evidence="2" type="ORF">GCM10007416_08500</name>
</gene>
<dbReference type="Gene3D" id="1.10.10.10">
    <property type="entry name" value="Winged helix-like DNA-binding domain superfamily/Winged helix DNA-binding domain"/>
    <property type="match status" value="1"/>
</dbReference>
<dbReference type="SUPFAM" id="SSF46785">
    <property type="entry name" value="Winged helix' DNA-binding domain"/>
    <property type="match status" value="1"/>
</dbReference>
<dbReference type="InterPro" id="IPR036390">
    <property type="entry name" value="WH_DNA-bd_sf"/>
</dbReference>
<proteinExistence type="predicted"/>
<accession>A0ABQ1G6S8</accession>
<organism evidence="2 3">
    <name type="scientific">Kroppenstedtia guangzhouensis</name>
    <dbReference type="NCBI Taxonomy" id="1274356"/>
    <lineage>
        <taxon>Bacteria</taxon>
        <taxon>Bacillati</taxon>
        <taxon>Bacillota</taxon>
        <taxon>Bacilli</taxon>
        <taxon>Bacillales</taxon>
        <taxon>Thermoactinomycetaceae</taxon>
        <taxon>Kroppenstedtia</taxon>
    </lineage>
</organism>
<comment type="caution">
    <text evidence="2">The sequence shown here is derived from an EMBL/GenBank/DDBJ whole genome shotgun (WGS) entry which is preliminary data.</text>
</comment>
<dbReference type="Pfam" id="PF12840">
    <property type="entry name" value="HTH_20"/>
    <property type="match status" value="1"/>
</dbReference>
<dbReference type="CDD" id="cd00090">
    <property type="entry name" value="HTH_ARSR"/>
    <property type="match status" value="1"/>
</dbReference>
<dbReference type="RefSeq" id="WP_188430201.1">
    <property type="nucleotide sequence ID" value="NZ_BMEX01000002.1"/>
</dbReference>
<dbReference type="Proteomes" id="UP000617979">
    <property type="component" value="Unassembled WGS sequence"/>
</dbReference>
<evidence type="ECO:0000313" key="3">
    <source>
        <dbReference type="Proteomes" id="UP000617979"/>
    </source>
</evidence>
<evidence type="ECO:0000313" key="2">
    <source>
        <dbReference type="EMBL" id="GGA37866.1"/>
    </source>
</evidence>
<name>A0ABQ1G6S8_9BACL</name>
<sequence length="199" mass="22453">MNHGYIEETYRVEDPEQAAALLHPLRGEILTRLSEPASAAEVGRALGESPQRVNYHLKALEKVGLVRRVGSRQVKNLVEVLYQSIARSFLLADTLGLSPQALEGLKDRTTLAHLIHMTEKVRGDAIRLIEQSEEEEPVPSASLDTEIRLADEQEREAFVRDYVRLVEELASRYQSGAGGRSYRMVMTVYPQPKKEENDE</sequence>
<dbReference type="InterPro" id="IPR036388">
    <property type="entry name" value="WH-like_DNA-bd_sf"/>
</dbReference>
<dbReference type="InterPro" id="IPR011991">
    <property type="entry name" value="ArsR-like_HTH"/>
</dbReference>
<evidence type="ECO:0000256" key="1">
    <source>
        <dbReference type="ARBA" id="ARBA00023125"/>
    </source>
</evidence>
<keyword evidence="3" id="KW-1185">Reference proteome</keyword>
<keyword evidence="1" id="KW-0238">DNA-binding</keyword>
<dbReference type="EMBL" id="BMEX01000002">
    <property type="protein sequence ID" value="GGA37866.1"/>
    <property type="molecule type" value="Genomic_DNA"/>
</dbReference>